<feature type="region of interest" description="Disordered" evidence="8">
    <location>
        <begin position="239"/>
        <end position="288"/>
    </location>
</feature>
<feature type="compositionally biased region" description="Polar residues" evidence="8">
    <location>
        <begin position="189"/>
        <end position="202"/>
    </location>
</feature>
<keyword evidence="13" id="KW-1185">Reference proteome</keyword>
<dbReference type="InterPro" id="IPR000330">
    <property type="entry name" value="SNF2_N"/>
</dbReference>
<feature type="compositionally biased region" description="Basic and acidic residues" evidence="8">
    <location>
        <begin position="279"/>
        <end position="288"/>
    </location>
</feature>
<dbReference type="PROSITE" id="PS50089">
    <property type="entry name" value="ZF_RING_2"/>
    <property type="match status" value="1"/>
</dbReference>
<feature type="region of interest" description="Disordered" evidence="8">
    <location>
        <begin position="137"/>
        <end position="207"/>
    </location>
</feature>
<dbReference type="CDD" id="cd18008">
    <property type="entry name" value="DEXDc_SHPRH-like"/>
    <property type="match status" value="1"/>
</dbReference>
<comment type="similarity">
    <text evidence="1">Belongs to the SNF2/RAD54 helicase family.</text>
</comment>
<dbReference type="KEGG" id="ndi:NDAI_0D00740"/>
<feature type="region of interest" description="Disordered" evidence="8">
    <location>
        <begin position="46"/>
        <end position="70"/>
    </location>
</feature>
<protein>
    <submittedName>
        <fullName evidence="12">Uncharacterized protein</fullName>
    </submittedName>
</protein>
<dbReference type="InterPro" id="IPR001650">
    <property type="entry name" value="Helicase_C-like"/>
</dbReference>
<feature type="compositionally biased region" description="Basic and acidic residues" evidence="8">
    <location>
        <begin position="46"/>
        <end position="59"/>
    </location>
</feature>
<dbReference type="SUPFAM" id="SSF52540">
    <property type="entry name" value="P-loop containing nucleoside triphosphate hydrolases"/>
    <property type="match status" value="2"/>
</dbReference>
<dbReference type="STRING" id="1071378.G0W9C7"/>
<evidence type="ECO:0000256" key="6">
    <source>
        <dbReference type="PROSITE-ProRule" id="PRU00175"/>
    </source>
</evidence>
<dbReference type="GO" id="GO:0006325">
    <property type="term" value="P:chromatin organization"/>
    <property type="evidence" value="ECO:0007669"/>
    <property type="project" value="EnsemblFungi"/>
</dbReference>
<feature type="coiled-coil region" evidence="7">
    <location>
        <begin position="332"/>
        <end position="423"/>
    </location>
</feature>
<evidence type="ECO:0000256" key="4">
    <source>
        <dbReference type="ARBA" id="ARBA00022806"/>
    </source>
</evidence>
<keyword evidence="2" id="KW-0547">Nucleotide-binding</keyword>
<dbReference type="SUPFAM" id="SSF57850">
    <property type="entry name" value="RING/U-box"/>
    <property type="match status" value="1"/>
</dbReference>
<feature type="compositionally biased region" description="Polar residues" evidence="8">
    <location>
        <begin position="137"/>
        <end position="148"/>
    </location>
</feature>
<dbReference type="SMART" id="SM00490">
    <property type="entry name" value="HELICc"/>
    <property type="match status" value="1"/>
</dbReference>
<proteinExistence type="inferred from homology"/>
<evidence type="ECO:0000256" key="1">
    <source>
        <dbReference type="ARBA" id="ARBA00007025"/>
    </source>
</evidence>
<dbReference type="Proteomes" id="UP000000689">
    <property type="component" value="Chromosome 4"/>
</dbReference>
<feature type="domain" description="RING-type" evidence="9">
    <location>
        <begin position="1194"/>
        <end position="1250"/>
    </location>
</feature>
<dbReference type="GO" id="GO:0008094">
    <property type="term" value="F:ATP-dependent activity, acting on DNA"/>
    <property type="evidence" value="ECO:0007669"/>
    <property type="project" value="TreeGrafter"/>
</dbReference>
<keyword evidence="4" id="KW-0347">Helicase</keyword>
<dbReference type="RefSeq" id="XP_003669631.1">
    <property type="nucleotide sequence ID" value="XM_003669583.1"/>
</dbReference>
<dbReference type="Pfam" id="PF00176">
    <property type="entry name" value="SNF2-rel_dom"/>
    <property type="match status" value="1"/>
</dbReference>
<dbReference type="GO" id="GO:0000724">
    <property type="term" value="P:double-strand break repair via homologous recombination"/>
    <property type="evidence" value="ECO:0007669"/>
    <property type="project" value="TreeGrafter"/>
</dbReference>
<evidence type="ECO:0000256" key="3">
    <source>
        <dbReference type="ARBA" id="ARBA00022801"/>
    </source>
</evidence>
<dbReference type="EMBL" id="HE580270">
    <property type="protein sequence ID" value="CCD24388.1"/>
    <property type="molecule type" value="Genomic_DNA"/>
</dbReference>
<dbReference type="SMART" id="SM00487">
    <property type="entry name" value="DEXDc"/>
    <property type="match status" value="1"/>
</dbReference>
<dbReference type="InterPro" id="IPR050628">
    <property type="entry name" value="SNF2_RAD54_helicase_TF"/>
</dbReference>
<keyword evidence="6" id="KW-0863">Zinc-finger</keyword>
<dbReference type="GO" id="GO:0032183">
    <property type="term" value="F:SUMO binding"/>
    <property type="evidence" value="ECO:0007669"/>
    <property type="project" value="EnsemblFungi"/>
</dbReference>
<name>G0W9C7_NAUDC</name>
<dbReference type="InterPro" id="IPR001841">
    <property type="entry name" value="Znf_RING"/>
</dbReference>
<evidence type="ECO:0000313" key="13">
    <source>
        <dbReference type="Proteomes" id="UP000000689"/>
    </source>
</evidence>
<dbReference type="InterPro" id="IPR014001">
    <property type="entry name" value="Helicase_ATP-bd"/>
</dbReference>
<keyword evidence="3" id="KW-0378">Hydrolase</keyword>
<evidence type="ECO:0000256" key="5">
    <source>
        <dbReference type="ARBA" id="ARBA00022840"/>
    </source>
</evidence>
<dbReference type="PANTHER" id="PTHR45626:SF16">
    <property type="entry name" value="ATP-DEPENDENT HELICASE ULS1"/>
    <property type="match status" value="1"/>
</dbReference>
<reference evidence="12 13" key="1">
    <citation type="journal article" date="2011" name="Proc. Natl. Acad. Sci. U.S.A.">
        <title>Evolutionary erosion of yeast sex chromosomes by mating-type switching accidents.</title>
        <authorList>
            <person name="Gordon J.L."/>
            <person name="Armisen D."/>
            <person name="Proux-Wera E."/>
            <person name="Oheigeartaigh S.S."/>
            <person name="Byrne K.P."/>
            <person name="Wolfe K.H."/>
        </authorList>
    </citation>
    <scope>NUCLEOTIDE SEQUENCE [LARGE SCALE GENOMIC DNA]</scope>
    <source>
        <strain evidence="13">ATCC 10597 / BCRC 20456 / CBS 421 / NBRC 0211 / NRRL Y-12639</strain>
    </source>
</reference>
<dbReference type="PANTHER" id="PTHR45626">
    <property type="entry name" value="TRANSCRIPTION TERMINATION FACTOR 2-RELATED"/>
    <property type="match status" value="1"/>
</dbReference>
<dbReference type="GO" id="GO:0016787">
    <property type="term" value="F:hydrolase activity"/>
    <property type="evidence" value="ECO:0007669"/>
    <property type="project" value="UniProtKB-KW"/>
</dbReference>
<keyword evidence="7" id="KW-0175">Coiled coil</keyword>
<sequence length="1484" mass="170010">MTTALPTIDLTLEDSDSDADENYDIFHSFHNTSDPRNKTIETSHVDAKKHDNVNLDDNKSSLPSSASTSLNMDLTTEKLENDYEDVANKNNINDDDDFFPVNDDSDTDSQKYFDTNPTFIEDNNLETNVASNNTDLIESGSGSTNPTVAPTPIPQIELKSNSPLIIRTDQEGKRSSYEIPSINKRRLSDTTPDITKQDTPVTNEEPVSKKLTVQAYSKSYPYPAASAPSDKNSIIVLSDDEDEGNEGNNIVETSTTPTTTNENSKRKEESKDILPSNPQRKEEQFERKSIPIPFRRDKNQDRAPIHPFHDTILEDTLKSPVQPGQFMDMEQYNNYMNKMNRYENRLRESLTNTENQVKILKRRLTFREEELKDIQKKCDSLSKRLVGSSRTRQLLLDDAKQTLKTAKEKRDNTREKLRQQTGVASDQTRKLIEFVELKNEKVKEAQQSFTITQKDNVTQNVVMERQKLLKEKEDLANMVKEGSLSLGTFAQLSKDIQTKLDNLDVQKNQQNLEQQQRQTTAKPNEDLYIKSLDTAKNLLAKNSSRTELTKRMLYSHMDLLKNYKKIFEDGRPCSVDLRKRARESAETLFSNGVKMPIVFETLQDYGIRFLKNGILTTDRRAQYFKSLHVARELVSNSNRTTDVKFKIYDSLTSLEQFRSSIDTGIPPTLESKIKIGKEIQELKAQGLKMEKLYANLEKYGVCTTKETLIKQMEQNPSPNFYNDGNDPFSYMTKEAWGILGNKTDLNLSRSSNPSSSGMEYVKDQYRVANVMAADDQEHIRELLQNVKQSESEIEGEALTPEDMTVNLLRHQKLGLHWLLKIEQSRKKGGLLADDMGLGKTVQGIALMLANRSKDESRKTNLIVAPVAVLRVWQGELETKVKKQGAFSTFIYGGNNKVSSWKDLARYDAVMVSYPTLAIEFKKHWPTKLGKESKDLPPVPDVRAMNSLERKRRIIFPPFFTNKILTFFRIILDEGQNIKNKNTKAAKACCTLDGIYRWVFSGTPIQNSMDELYSLVRFLRIAPYHREERFMADIGRPFLRNRSGSYDDQDKKQAIKKVRVLLSAIMLRRTKTDKIDGKPLLELPGKEVEVNTSKLEGEELEFYTDLETKNQKKAAILMRRKARGGYSNVLTLLLRLRQACVHPELVMIGERKSEGTKVANGKSFENDWLRLFYLVSRLSSQVKNTVEASTDSMTCFVCMEQLELESTSILTGCGHMMCEACFDPFYEEASTSTDAKLHDDGTVYLPCKECQKLTNENSIVSYRLYDQVINQGFTREMLYEEYKSAMEIQKDNTKNNYRIDFNHLEPSQKMKQCFDVINEVFENSSTDKIVIFSQFTSFFDIFSHFLETKLKVPYLLYTGALSGQKRSDIISRFYREAEQRILLISMKAGNSGLTLTCANHVIIVDPFWNPFVEEQAQDRCYRISQTKEVHVHRLFIKNSVEDRIAALQDKKREMVDAAMDPSKIKEINRLGARELGFLFGLNALN</sequence>
<dbReference type="GeneID" id="11494942"/>
<dbReference type="HOGENOM" id="CLU_000315_34_0_1"/>
<dbReference type="GO" id="GO:0005737">
    <property type="term" value="C:cytoplasm"/>
    <property type="evidence" value="ECO:0007669"/>
    <property type="project" value="TreeGrafter"/>
</dbReference>
<feature type="compositionally biased region" description="Low complexity" evidence="8">
    <location>
        <begin position="252"/>
        <end position="262"/>
    </location>
</feature>
<dbReference type="InterPro" id="IPR049730">
    <property type="entry name" value="SNF2/RAD54-like_C"/>
</dbReference>
<dbReference type="SMART" id="SM00184">
    <property type="entry name" value="RING"/>
    <property type="match status" value="1"/>
</dbReference>
<evidence type="ECO:0000313" key="12">
    <source>
        <dbReference type="EMBL" id="CCD24388.1"/>
    </source>
</evidence>
<feature type="compositionally biased region" description="Low complexity" evidence="8">
    <location>
        <begin position="60"/>
        <end position="69"/>
    </location>
</feature>
<accession>G0W9C7</accession>
<evidence type="ECO:0000256" key="2">
    <source>
        <dbReference type="ARBA" id="ARBA00022741"/>
    </source>
</evidence>
<dbReference type="GO" id="GO:0008270">
    <property type="term" value="F:zinc ion binding"/>
    <property type="evidence" value="ECO:0007669"/>
    <property type="project" value="UniProtKB-KW"/>
</dbReference>
<gene>
    <name evidence="12" type="primary">NDAI0D00740</name>
    <name evidence="12" type="ordered locus">NDAI_0D00740</name>
</gene>
<dbReference type="PROSITE" id="PS51192">
    <property type="entry name" value="HELICASE_ATP_BIND_1"/>
    <property type="match status" value="1"/>
</dbReference>
<keyword evidence="5" id="KW-0067">ATP-binding</keyword>
<feature type="compositionally biased region" description="Basic and acidic residues" evidence="8">
    <location>
        <begin position="263"/>
        <end position="272"/>
    </location>
</feature>
<evidence type="ECO:0000259" key="11">
    <source>
        <dbReference type="PROSITE" id="PS51194"/>
    </source>
</evidence>
<feature type="domain" description="Helicase ATP-binding" evidence="10">
    <location>
        <begin position="820"/>
        <end position="1021"/>
    </location>
</feature>
<dbReference type="Gene3D" id="3.30.40.10">
    <property type="entry name" value="Zinc/RING finger domain, C3HC4 (zinc finger)"/>
    <property type="match status" value="1"/>
</dbReference>
<evidence type="ECO:0000256" key="8">
    <source>
        <dbReference type="SAM" id="MobiDB-lite"/>
    </source>
</evidence>
<dbReference type="GO" id="GO:0007533">
    <property type="term" value="P:mating type switching"/>
    <property type="evidence" value="ECO:0007669"/>
    <property type="project" value="EnsemblFungi"/>
</dbReference>
<dbReference type="GO" id="GO:0004386">
    <property type="term" value="F:helicase activity"/>
    <property type="evidence" value="ECO:0007669"/>
    <property type="project" value="UniProtKB-KW"/>
</dbReference>
<evidence type="ECO:0000256" key="7">
    <source>
        <dbReference type="SAM" id="Coils"/>
    </source>
</evidence>
<dbReference type="eggNOG" id="KOG1001">
    <property type="taxonomic scope" value="Eukaryota"/>
</dbReference>
<evidence type="ECO:0000259" key="9">
    <source>
        <dbReference type="PROSITE" id="PS50089"/>
    </source>
</evidence>
<keyword evidence="6" id="KW-0479">Metal-binding</keyword>
<dbReference type="InterPro" id="IPR027417">
    <property type="entry name" value="P-loop_NTPase"/>
</dbReference>
<dbReference type="GO" id="GO:0005524">
    <property type="term" value="F:ATP binding"/>
    <property type="evidence" value="ECO:0007669"/>
    <property type="project" value="UniProtKB-KW"/>
</dbReference>
<dbReference type="Gene3D" id="3.40.50.300">
    <property type="entry name" value="P-loop containing nucleotide triphosphate hydrolases"/>
    <property type="match status" value="1"/>
</dbReference>
<organism evidence="12 13">
    <name type="scientific">Naumovozyma dairenensis (strain ATCC 10597 / BCRC 20456 / CBS 421 / NBRC 0211 / NRRL Y-12639)</name>
    <name type="common">Saccharomyces dairenensis</name>
    <dbReference type="NCBI Taxonomy" id="1071378"/>
    <lineage>
        <taxon>Eukaryota</taxon>
        <taxon>Fungi</taxon>
        <taxon>Dikarya</taxon>
        <taxon>Ascomycota</taxon>
        <taxon>Saccharomycotina</taxon>
        <taxon>Saccharomycetes</taxon>
        <taxon>Saccharomycetales</taxon>
        <taxon>Saccharomycetaceae</taxon>
        <taxon>Naumovozyma</taxon>
    </lineage>
</organism>
<dbReference type="Pfam" id="PF00271">
    <property type="entry name" value="Helicase_C"/>
    <property type="match status" value="1"/>
</dbReference>
<dbReference type="InterPro" id="IPR013083">
    <property type="entry name" value="Znf_RING/FYVE/PHD"/>
</dbReference>
<dbReference type="Gene3D" id="3.40.50.10810">
    <property type="entry name" value="Tandem AAA-ATPase domain"/>
    <property type="match status" value="1"/>
</dbReference>
<evidence type="ECO:0000259" key="10">
    <source>
        <dbReference type="PROSITE" id="PS51192"/>
    </source>
</evidence>
<dbReference type="InterPro" id="IPR038718">
    <property type="entry name" value="SNF2-like_sf"/>
</dbReference>
<dbReference type="CDD" id="cd18793">
    <property type="entry name" value="SF2_C_SNF"/>
    <property type="match status" value="1"/>
</dbReference>
<dbReference type="PROSITE" id="PS51194">
    <property type="entry name" value="HELICASE_CTER"/>
    <property type="match status" value="1"/>
</dbReference>
<keyword evidence="6" id="KW-0862">Zinc</keyword>
<dbReference type="OrthoDB" id="423559at2759"/>
<dbReference type="OMA" id="FWCMEQL"/>
<dbReference type="GO" id="GO:0005730">
    <property type="term" value="C:nucleolus"/>
    <property type="evidence" value="ECO:0007669"/>
    <property type="project" value="EnsemblFungi"/>
</dbReference>
<dbReference type="GO" id="GO:0000776">
    <property type="term" value="C:kinetochore"/>
    <property type="evidence" value="ECO:0007669"/>
    <property type="project" value="EnsemblFungi"/>
</dbReference>
<feature type="domain" description="Helicase C-terminal" evidence="11">
    <location>
        <begin position="1308"/>
        <end position="1469"/>
    </location>
</feature>